<gene>
    <name evidence="6" type="ORF">K4A83_21460</name>
</gene>
<keyword evidence="1" id="KW-0145">Chemotaxis</keyword>
<dbReference type="InterPro" id="IPR051310">
    <property type="entry name" value="MCP_chemotaxis"/>
</dbReference>
<evidence type="ECO:0000313" key="6">
    <source>
        <dbReference type="EMBL" id="MCW6038817.1"/>
    </source>
</evidence>
<dbReference type="Gene3D" id="1.10.287.950">
    <property type="entry name" value="Methyl-accepting chemotaxis protein"/>
    <property type="match status" value="1"/>
</dbReference>
<comment type="similarity">
    <text evidence="2">Belongs to the methyl-accepting chemotaxis (MCP) protein family.</text>
</comment>
<feature type="domain" description="Methyl-accepting transducer" evidence="5">
    <location>
        <begin position="190"/>
        <end position="433"/>
    </location>
</feature>
<evidence type="ECO:0000313" key="7">
    <source>
        <dbReference type="Proteomes" id="UP001526426"/>
    </source>
</evidence>
<evidence type="ECO:0000256" key="3">
    <source>
        <dbReference type="PROSITE-ProRule" id="PRU00284"/>
    </source>
</evidence>
<keyword evidence="7" id="KW-1185">Reference proteome</keyword>
<dbReference type="PANTHER" id="PTHR43531">
    <property type="entry name" value="PROTEIN ICFG"/>
    <property type="match status" value="1"/>
</dbReference>
<evidence type="ECO:0000256" key="2">
    <source>
        <dbReference type="ARBA" id="ARBA00029447"/>
    </source>
</evidence>
<dbReference type="SUPFAM" id="SSF58104">
    <property type="entry name" value="Methyl-accepting chemotaxis protein (MCP) signaling domain"/>
    <property type="match status" value="1"/>
</dbReference>
<keyword evidence="3" id="KW-0807">Transducer</keyword>
<reference evidence="6 7" key="1">
    <citation type="submission" date="2021-08" db="EMBL/GenBank/DDBJ databases">
        <title>Draft genome sequence of Spirulina subsalsa with high tolerance to salinity and hype-accumulation of phycocyanin.</title>
        <authorList>
            <person name="Pei H."/>
            <person name="Jiang L."/>
        </authorList>
    </citation>
    <scope>NUCLEOTIDE SEQUENCE [LARGE SCALE GENOMIC DNA]</scope>
    <source>
        <strain evidence="6 7">FACHB-351</strain>
    </source>
</reference>
<keyword evidence="4" id="KW-0472">Membrane</keyword>
<dbReference type="InterPro" id="IPR004089">
    <property type="entry name" value="MCPsignal_dom"/>
</dbReference>
<organism evidence="6 7">
    <name type="scientific">Spirulina subsalsa FACHB-351</name>
    <dbReference type="NCBI Taxonomy" id="234711"/>
    <lineage>
        <taxon>Bacteria</taxon>
        <taxon>Bacillati</taxon>
        <taxon>Cyanobacteriota</taxon>
        <taxon>Cyanophyceae</taxon>
        <taxon>Spirulinales</taxon>
        <taxon>Spirulinaceae</taxon>
        <taxon>Spirulina</taxon>
    </lineage>
</organism>
<keyword evidence="4" id="KW-1133">Transmembrane helix</keyword>
<dbReference type="RefSeq" id="WP_265266745.1">
    <property type="nucleotide sequence ID" value="NZ_JAIHOM010000184.1"/>
</dbReference>
<keyword evidence="4" id="KW-0812">Transmembrane</keyword>
<evidence type="ECO:0000256" key="1">
    <source>
        <dbReference type="ARBA" id="ARBA00022500"/>
    </source>
</evidence>
<evidence type="ECO:0000256" key="4">
    <source>
        <dbReference type="SAM" id="Phobius"/>
    </source>
</evidence>
<evidence type="ECO:0000259" key="5">
    <source>
        <dbReference type="PROSITE" id="PS50111"/>
    </source>
</evidence>
<accession>A0ABT3LCG1</accession>
<feature type="transmembrane region" description="Helical" evidence="4">
    <location>
        <begin position="161"/>
        <end position="180"/>
    </location>
</feature>
<sequence length="443" mass="48679">MFILNDVGKMRESTEYLQQSYNLEEKINNFSVSVVLSLKAHQIYLIDPNNESKARYNELTRQYKQQKIELTPLITDATRQPLLAELSQLLLTIEQTNERINQSIEVGNLDLALEQWRGANIRGISDRVEDLLDILSTSEHDVVLKAQELQNNQLDILQNTAGLLSIISLLGTIAVGWFLIHRLIHRISSEANTIATSSVEITTTIEEQERIAAQQAASVNQTTATIEELSTSSRQSAEQAEAAAKAARHILVRANGKDLASGDRINEKDNLDSKSQQIVKQVLDLTEQLGRVNEFTEIVRDISSQTNMLALNAAVEAVRAGEAGKGFGVVATEIRKLADQSRQSAVSITHILQSVQTTAYSTVEVTKEGTKAVDDIVEGINAIALNVEQISLTARQQATATEQVRMAMDDINLGAQQTATGIAQTRIGVRSLQETASNLKTLV</sequence>
<comment type="caution">
    <text evidence="6">The sequence shown here is derived from an EMBL/GenBank/DDBJ whole genome shotgun (WGS) entry which is preliminary data.</text>
</comment>
<proteinExistence type="inferred from homology"/>
<protein>
    <recommendedName>
        <fullName evidence="5">Methyl-accepting transducer domain-containing protein</fullName>
    </recommendedName>
</protein>
<dbReference type="Pfam" id="PF00015">
    <property type="entry name" value="MCPsignal"/>
    <property type="match status" value="1"/>
</dbReference>
<dbReference type="EMBL" id="JAIHOM010000184">
    <property type="protein sequence ID" value="MCW6038817.1"/>
    <property type="molecule type" value="Genomic_DNA"/>
</dbReference>
<dbReference type="PROSITE" id="PS50111">
    <property type="entry name" value="CHEMOTAXIS_TRANSDUC_2"/>
    <property type="match status" value="1"/>
</dbReference>
<name>A0ABT3LCG1_9CYAN</name>
<dbReference type="PANTHER" id="PTHR43531:SF11">
    <property type="entry name" value="METHYL-ACCEPTING CHEMOTAXIS PROTEIN 3"/>
    <property type="match status" value="1"/>
</dbReference>
<dbReference type="SMART" id="SM00283">
    <property type="entry name" value="MA"/>
    <property type="match status" value="1"/>
</dbReference>
<dbReference type="Proteomes" id="UP001526426">
    <property type="component" value="Unassembled WGS sequence"/>
</dbReference>